<evidence type="ECO:0000256" key="1">
    <source>
        <dbReference type="SAM" id="SignalP"/>
    </source>
</evidence>
<dbReference type="Proteomes" id="UP000651475">
    <property type="component" value="Unassembled WGS sequence"/>
</dbReference>
<dbReference type="Pfam" id="PF13970">
    <property type="entry name" value="DUF4221"/>
    <property type="match status" value="1"/>
</dbReference>
<organism evidence="2 3">
    <name type="scientific">Parabacteroides hominis</name>
    <dbReference type="NCBI Taxonomy" id="2763057"/>
    <lineage>
        <taxon>Bacteria</taxon>
        <taxon>Pseudomonadati</taxon>
        <taxon>Bacteroidota</taxon>
        <taxon>Bacteroidia</taxon>
        <taxon>Bacteroidales</taxon>
        <taxon>Tannerellaceae</taxon>
        <taxon>Parabacteroides</taxon>
    </lineage>
</organism>
<name>A0ABR7DS92_9BACT</name>
<proteinExistence type="predicted"/>
<feature type="signal peptide" evidence="1">
    <location>
        <begin position="1"/>
        <end position="19"/>
    </location>
</feature>
<accession>A0ABR7DS92</accession>
<dbReference type="RefSeq" id="WP_186930912.1">
    <property type="nucleotide sequence ID" value="NZ_JACOOJ010000034.1"/>
</dbReference>
<comment type="caution">
    <text evidence="2">The sequence shown here is derived from an EMBL/GenBank/DDBJ whole genome shotgun (WGS) entry which is preliminary data.</text>
</comment>
<sequence length="373" mass="43990">MKKHHLLLFFFLLLSIACSTDKKYGACELKETDETLSFPIDSDTKNNFNIYSVYKDKDGKEYLTFQNFENNTIHFYDLKQQKPAFRITPPQEGSNGVGRTFGYYIQNLDSIYLFSFYEKEFHLINKECTLLDKQSYPEQKSTCFMATASHPPVRLGRTLYTCIEPNRLIEHDPVSFTIDMDTKEGKALHSFDYPDYPGSEVKLKRYGMEANYSRCYDGQRFIYSFHYDENIYVATPEHDSIRKIPVKSKYFDKVQLPDELTASPEDFCVNAWYNDLLYDPYREVYYRIAYPPSTLDKGVRSMELLQFGRKNFSIIILDKEFRILGETLFPDNTYNPKIMLVRPEGLYISDSHYLNPRFSDDILSFRKFELVEK</sequence>
<keyword evidence="1" id="KW-0732">Signal</keyword>
<feature type="chain" id="PRO_5045714692" evidence="1">
    <location>
        <begin position="20"/>
        <end position="373"/>
    </location>
</feature>
<evidence type="ECO:0000313" key="2">
    <source>
        <dbReference type="EMBL" id="MBC5634299.1"/>
    </source>
</evidence>
<reference evidence="2 3" key="1">
    <citation type="submission" date="2020-08" db="EMBL/GenBank/DDBJ databases">
        <title>Genome public.</title>
        <authorList>
            <person name="Liu C."/>
            <person name="Sun Q."/>
        </authorList>
    </citation>
    <scope>NUCLEOTIDE SEQUENCE [LARGE SCALE GENOMIC DNA]</scope>
    <source>
        <strain evidence="2 3">NSJ-79</strain>
    </source>
</reference>
<gene>
    <name evidence="2" type="ORF">H8S65_16265</name>
</gene>
<keyword evidence="3" id="KW-1185">Reference proteome</keyword>
<dbReference type="PROSITE" id="PS51257">
    <property type="entry name" value="PROKAR_LIPOPROTEIN"/>
    <property type="match status" value="1"/>
</dbReference>
<protein>
    <submittedName>
        <fullName evidence="2">DUF4221 family protein</fullName>
    </submittedName>
</protein>
<evidence type="ECO:0000313" key="3">
    <source>
        <dbReference type="Proteomes" id="UP000651475"/>
    </source>
</evidence>
<dbReference type="InterPro" id="IPR025316">
    <property type="entry name" value="DUF4221"/>
</dbReference>
<dbReference type="EMBL" id="JACOOJ010000034">
    <property type="protein sequence ID" value="MBC5634299.1"/>
    <property type="molecule type" value="Genomic_DNA"/>
</dbReference>